<reference evidence="1 2" key="1">
    <citation type="submission" date="2020-08" db="EMBL/GenBank/DDBJ databases">
        <title>Bridging the membrane lipid divide: bacteria of the FCB group superphylum have the potential to synthesize archaeal ether lipids.</title>
        <authorList>
            <person name="Villanueva L."/>
            <person name="Von Meijenfeldt F.A.B."/>
            <person name="Westbye A.B."/>
            <person name="Yadav S."/>
            <person name="Hopmans E.C."/>
            <person name="Dutilh B.E."/>
            <person name="Sinninghe Damste J.S."/>
        </authorList>
    </citation>
    <scope>NUCLEOTIDE SEQUENCE [LARGE SCALE GENOMIC DNA]</scope>
    <source>
        <strain evidence="1">NIOZ-UU82</strain>
    </source>
</reference>
<sequence>MNKGFDRGLIAIFSILLCIVVFHLGCGRKAAPVPPGQVIPPVVDDLSSSIDGNILELAWTIPDEKGKIVSDLGGFIVYKSKTSLSESDCKGCPVLFKRIADIPIKEKDINKKITYNETLEKGYRYIYKVTVYTKTGASGKDSNYIEFDH</sequence>
<evidence type="ECO:0000313" key="2">
    <source>
        <dbReference type="Proteomes" id="UP000603545"/>
    </source>
</evidence>
<dbReference type="AlphaFoldDB" id="A0A8J6N8L6"/>
<protein>
    <recommendedName>
        <fullName evidence="3">Fibronectin type-III domain-containing protein</fullName>
    </recommendedName>
</protein>
<accession>A0A8J6N8L6</accession>
<evidence type="ECO:0008006" key="3">
    <source>
        <dbReference type="Google" id="ProtNLM"/>
    </source>
</evidence>
<dbReference type="Proteomes" id="UP000603545">
    <property type="component" value="Unassembled WGS sequence"/>
</dbReference>
<proteinExistence type="predicted"/>
<comment type="caution">
    <text evidence="1">The sequence shown here is derived from an EMBL/GenBank/DDBJ whole genome shotgun (WGS) entry which is preliminary data.</text>
</comment>
<organism evidence="1 2">
    <name type="scientific">Candidatus Desulfaltia bathyphila</name>
    <dbReference type="NCBI Taxonomy" id="2841697"/>
    <lineage>
        <taxon>Bacteria</taxon>
        <taxon>Pseudomonadati</taxon>
        <taxon>Thermodesulfobacteriota</taxon>
        <taxon>Desulfobacteria</taxon>
        <taxon>Desulfobacterales</taxon>
        <taxon>Desulfobacterales incertae sedis</taxon>
        <taxon>Candidatus Desulfaltia</taxon>
    </lineage>
</organism>
<name>A0A8J6N8L6_9BACT</name>
<dbReference type="Gene3D" id="2.60.40.10">
    <property type="entry name" value="Immunoglobulins"/>
    <property type="match status" value="1"/>
</dbReference>
<gene>
    <name evidence="1" type="ORF">H8E80_08310</name>
</gene>
<dbReference type="EMBL" id="JACNLL010000074">
    <property type="protein sequence ID" value="MBC8200027.1"/>
    <property type="molecule type" value="Genomic_DNA"/>
</dbReference>
<evidence type="ECO:0000313" key="1">
    <source>
        <dbReference type="EMBL" id="MBC8200027.1"/>
    </source>
</evidence>
<dbReference type="InterPro" id="IPR013783">
    <property type="entry name" value="Ig-like_fold"/>
</dbReference>